<keyword evidence="2" id="KW-1185">Reference proteome</keyword>
<name>A0A0J1GNG1_9GAMM</name>
<comment type="caution">
    <text evidence="1">The sequence shown here is derived from an EMBL/GenBank/DDBJ whole genome shotgun (WGS) entry which is preliminary data.</text>
</comment>
<dbReference type="AlphaFoldDB" id="A0A0J1GNG1"/>
<organism evidence="1 2">
    <name type="scientific">Photobacterium aphoticum</name>
    <dbReference type="NCBI Taxonomy" id="754436"/>
    <lineage>
        <taxon>Bacteria</taxon>
        <taxon>Pseudomonadati</taxon>
        <taxon>Pseudomonadota</taxon>
        <taxon>Gammaproteobacteria</taxon>
        <taxon>Vibrionales</taxon>
        <taxon>Vibrionaceae</taxon>
        <taxon>Photobacterium</taxon>
    </lineage>
</organism>
<sequence length="463" mass="51815">MMSAADVRVTPQVGGSLVYSDNLKQADSDRQGSLITTLNAGVGIEANGVDGNALSLEYTLDQLFYSHDGNDNSLYQTLRFDANKALGEGFRLDASASIDNIAAAIDENANADIFTGDTVENKQAELGVSYRSNPLSDSNVTGRVFVTASNYEDDIGNYDGGGAALRFSNGPNVRDMFWVIEGTYDYKRSKGDDPNTSFVVLREEIGFQTVYRWVPFMRLNYENYSGTSESDSADQLSWGPALRYFFTKTSYLEVSYNFSETDDISDFWAGAVYLNPSPRTSLRASYDKRAFGDAYDFLFSHRSRRLTNEISYTEAVTNYDRETFVRDGNIAQANVERRLTWESILAARRTTYVFSLYGFELDALNSPSREGDEQGYGASFSIDHQLSRRLKGTAVIDYRDYTFKNIETADQDDQYWTFSIDGSYTVNAMVTLTAGAEHNNKSSSLANNGYDENRLYLELNVDL</sequence>
<dbReference type="EMBL" id="LDOV01000017">
    <property type="protein sequence ID" value="KLV00994.1"/>
    <property type="molecule type" value="Genomic_DNA"/>
</dbReference>
<dbReference type="InterPro" id="IPR017467">
    <property type="entry name" value="CHP03016_PEP-CTERM"/>
</dbReference>
<evidence type="ECO:0000313" key="1">
    <source>
        <dbReference type="EMBL" id="KLV00994.1"/>
    </source>
</evidence>
<proteinExistence type="predicted"/>
<dbReference type="Proteomes" id="UP000036426">
    <property type="component" value="Unassembled WGS sequence"/>
</dbReference>
<dbReference type="NCBIfam" id="TIGR03016">
    <property type="entry name" value="pepcterm_hypo_1"/>
    <property type="match status" value="1"/>
</dbReference>
<reference evidence="1 2" key="1">
    <citation type="submission" date="2015-05" db="EMBL/GenBank/DDBJ databases">
        <title>Photobacterium galathea sp. nov.</title>
        <authorList>
            <person name="Machado H."/>
            <person name="Gram L."/>
        </authorList>
    </citation>
    <scope>NUCLEOTIDE SEQUENCE [LARGE SCALE GENOMIC DNA]</scope>
    <source>
        <strain evidence="1 2">DSM 25995</strain>
    </source>
</reference>
<evidence type="ECO:0000313" key="2">
    <source>
        <dbReference type="Proteomes" id="UP000036426"/>
    </source>
</evidence>
<dbReference type="InterPro" id="IPR018759">
    <property type="entry name" value="BBP2_2"/>
</dbReference>
<evidence type="ECO:0008006" key="3">
    <source>
        <dbReference type="Google" id="ProtNLM"/>
    </source>
</evidence>
<dbReference type="Pfam" id="PF10082">
    <property type="entry name" value="BBP2_2"/>
    <property type="match status" value="1"/>
</dbReference>
<dbReference type="PATRIC" id="fig|754436.4.peg.1954"/>
<accession>A0A0J1GNG1</accession>
<gene>
    <name evidence="1" type="ORF">ABT58_09255</name>
</gene>
<protein>
    <recommendedName>
        <fullName evidence="3">TIGR03016 family PEP-CTERM system-associated outer membrane protein</fullName>
    </recommendedName>
</protein>